<protein>
    <submittedName>
        <fullName evidence="5">Electron transfer flavoprotein subunit alpha/FixB family protein</fullName>
    </submittedName>
</protein>
<feature type="binding site" evidence="3">
    <location>
        <position position="284"/>
    </location>
    <ligand>
        <name>FAD</name>
        <dbReference type="ChEBI" id="CHEBI:57692"/>
    </ligand>
</feature>
<evidence type="ECO:0000256" key="2">
    <source>
        <dbReference type="ARBA" id="ARBA00022982"/>
    </source>
</evidence>
<evidence type="ECO:0000256" key="3">
    <source>
        <dbReference type="PIRSR" id="PIRSR000089-1"/>
    </source>
</evidence>
<dbReference type="SMART" id="SM00893">
    <property type="entry name" value="ETF"/>
    <property type="match status" value="1"/>
</dbReference>
<dbReference type="InterPro" id="IPR014730">
    <property type="entry name" value="ETF_a/b_N"/>
</dbReference>
<reference evidence="5 6" key="1">
    <citation type="submission" date="2018-11" db="EMBL/GenBank/DDBJ databases">
        <title>Draft genome sequence of Ferruginibacter sp. BO-59.</title>
        <authorList>
            <person name="Im W.T."/>
        </authorList>
    </citation>
    <scope>NUCLEOTIDE SEQUENCE [LARGE SCALE GENOMIC DNA]</scope>
    <source>
        <strain evidence="5 6">BO-59</strain>
    </source>
</reference>
<evidence type="ECO:0000259" key="4">
    <source>
        <dbReference type="SMART" id="SM00893"/>
    </source>
</evidence>
<name>A0A3M9NDQ0_9BACT</name>
<feature type="binding site" evidence="3">
    <location>
        <position position="207"/>
    </location>
    <ligand>
        <name>FAD</name>
        <dbReference type="ChEBI" id="CHEBI:57692"/>
    </ligand>
</feature>
<dbReference type="GO" id="GO:0033539">
    <property type="term" value="P:fatty acid beta-oxidation using acyl-CoA dehydrogenase"/>
    <property type="evidence" value="ECO:0007669"/>
    <property type="project" value="TreeGrafter"/>
</dbReference>
<keyword evidence="3" id="KW-0274">FAD</keyword>
<dbReference type="Pfam" id="PF01012">
    <property type="entry name" value="ETF"/>
    <property type="match status" value="1"/>
</dbReference>
<dbReference type="Proteomes" id="UP000267223">
    <property type="component" value="Unassembled WGS sequence"/>
</dbReference>
<dbReference type="OrthoDB" id="9770286at2"/>
<dbReference type="Pfam" id="PF00766">
    <property type="entry name" value="ETF_alpha"/>
    <property type="match status" value="1"/>
</dbReference>
<dbReference type="RefSeq" id="WP_123121330.1">
    <property type="nucleotide sequence ID" value="NZ_RJJR01000011.1"/>
</dbReference>
<dbReference type="AlphaFoldDB" id="A0A3M9NDQ0"/>
<keyword evidence="3" id="KW-0285">Flavoprotein</keyword>
<dbReference type="InterPro" id="IPR014731">
    <property type="entry name" value="ETF_asu_C"/>
</dbReference>
<keyword evidence="2" id="KW-0813">Transport</keyword>
<organism evidence="5 6">
    <name type="scientific">Hanamia caeni</name>
    <dbReference type="NCBI Taxonomy" id="2294116"/>
    <lineage>
        <taxon>Bacteria</taxon>
        <taxon>Pseudomonadati</taxon>
        <taxon>Bacteroidota</taxon>
        <taxon>Chitinophagia</taxon>
        <taxon>Chitinophagales</taxon>
        <taxon>Chitinophagaceae</taxon>
        <taxon>Hanamia</taxon>
    </lineage>
</organism>
<comment type="cofactor">
    <cofactor evidence="3">
        <name>FAD</name>
        <dbReference type="ChEBI" id="CHEBI:57692"/>
    </cofactor>
    <text evidence="3">Binds 1 FAD per dimer.</text>
</comment>
<keyword evidence="6" id="KW-1185">Reference proteome</keyword>
<dbReference type="InterPro" id="IPR014729">
    <property type="entry name" value="Rossmann-like_a/b/a_fold"/>
</dbReference>
<dbReference type="PANTHER" id="PTHR43153">
    <property type="entry name" value="ELECTRON TRANSFER FLAVOPROTEIN ALPHA"/>
    <property type="match status" value="1"/>
</dbReference>
<dbReference type="Gene3D" id="3.40.50.1220">
    <property type="entry name" value="TPP-binding domain"/>
    <property type="match status" value="1"/>
</dbReference>
<evidence type="ECO:0000256" key="1">
    <source>
        <dbReference type="ARBA" id="ARBA00005817"/>
    </source>
</evidence>
<evidence type="ECO:0000313" key="5">
    <source>
        <dbReference type="EMBL" id="RNI35343.1"/>
    </source>
</evidence>
<dbReference type="PANTHER" id="PTHR43153:SF1">
    <property type="entry name" value="ELECTRON TRANSFER FLAVOPROTEIN SUBUNIT ALPHA, MITOCHONDRIAL"/>
    <property type="match status" value="1"/>
</dbReference>
<dbReference type="SUPFAM" id="SSF52467">
    <property type="entry name" value="DHS-like NAD/FAD-binding domain"/>
    <property type="match status" value="1"/>
</dbReference>
<proteinExistence type="inferred from homology"/>
<accession>A0A3M9NDQ0</accession>
<dbReference type="GO" id="GO:0009055">
    <property type="term" value="F:electron transfer activity"/>
    <property type="evidence" value="ECO:0007669"/>
    <property type="project" value="InterPro"/>
</dbReference>
<dbReference type="Gene3D" id="3.40.50.620">
    <property type="entry name" value="HUPs"/>
    <property type="match status" value="1"/>
</dbReference>
<comment type="similarity">
    <text evidence="1">Belongs to the ETF alpha-subunit/FixB family.</text>
</comment>
<dbReference type="SUPFAM" id="SSF52402">
    <property type="entry name" value="Adenine nucleotide alpha hydrolases-like"/>
    <property type="match status" value="1"/>
</dbReference>
<keyword evidence="2" id="KW-0249">Electron transport</keyword>
<dbReference type="InterPro" id="IPR001308">
    <property type="entry name" value="ETF_a/FixB"/>
</dbReference>
<evidence type="ECO:0000313" key="6">
    <source>
        <dbReference type="Proteomes" id="UP000267223"/>
    </source>
</evidence>
<dbReference type="PIRSF" id="PIRSF000089">
    <property type="entry name" value="Electra_flavoP_a"/>
    <property type="match status" value="1"/>
</dbReference>
<dbReference type="GO" id="GO:0050660">
    <property type="term" value="F:flavin adenine dinucleotide binding"/>
    <property type="evidence" value="ECO:0007669"/>
    <property type="project" value="InterPro"/>
</dbReference>
<gene>
    <name evidence="5" type="ORF">EFY79_13755</name>
</gene>
<dbReference type="InterPro" id="IPR029035">
    <property type="entry name" value="DHS-like_NAD/FAD-binding_dom"/>
</dbReference>
<sequence length="321" mass="33996">MSVLIFLDQADGHIKKNSFEAASYGAKIAENLNVAAEGIVLGSVNDDLTALGKYGLKKIHTVKNEALNNFDDEVFTYIIAEAAKNTGANVIVFSNNFNGKSIAPRLSVRLKAGLVSGAVALPETTDGFVVKKSVFSGKAFANVSIKTDIKIISLNANSYKIIESAGSAEVAELQVEIPQSKVKIKEVKKVEGEIPLSEAELVVSGGRGLKGPENWGIVEDLAKALGAATACSRPVSDSDWRPHHEHVGQTGLTIAPNLYFAIGISGAIQHLAGVNRSKTIVVINKDPEAPFFKAADYGIVGDAFEVVPKITEAVKKLKGIS</sequence>
<feature type="binding site" evidence="3">
    <location>
        <begin position="232"/>
        <end position="233"/>
    </location>
    <ligand>
        <name>FAD</name>
        <dbReference type="ChEBI" id="CHEBI:57692"/>
    </ligand>
</feature>
<feature type="binding site" evidence="3">
    <location>
        <begin position="263"/>
        <end position="270"/>
    </location>
    <ligand>
        <name>FAD</name>
        <dbReference type="ChEBI" id="CHEBI:57692"/>
    </ligand>
</feature>
<feature type="domain" description="Electron transfer flavoprotein alpha/beta-subunit N-terminal" evidence="4">
    <location>
        <begin position="3"/>
        <end position="186"/>
    </location>
</feature>
<dbReference type="EMBL" id="RJJR01000011">
    <property type="protein sequence ID" value="RNI35343.1"/>
    <property type="molecule type" value="Genomic_DNA"/>
</dbReference>
<comment type="caution">
    <text evidence="5">The sequence shown here is derived from an EMBL/GenBank/DDBJ whole genome shotgun (WGS) entry which is preliminary data.</text>
</comment>